<dbReference type="SUPFAM" id="SSF46785">
    <property type="entry name" value="Winged helix' DNA-binding domain"/>
    <property type="match status" value="1"/>
</dbReference>
<reference evidence="2 3" key="1">
    <citation type="submission" date="2022-04" db="EMBL/GenBank/DDBJ databases">
        <title>Genome diversity in the genus Frankia.</title>
        <authorList>
            <person name="Carlos-Shanley C."/>
            <person name="Hahn D."/>
        </authorList>
    </citation>
    <scope>NUCLEOTIDE SEQUENCE [LARGE SCALE GENOMIC DNA]</scope>
    <source>
        <strain evidence="2 3">Ag45/Mut15</strain>
    </source>
</reference>
<dbReference type="PANTHER" id="PTHR33164">
    <property type="entry name" value="TRANSCRIPTIONAL REGULATOR, MARR FAMILY"/>
    <property type="match status" value="1"/>
</dbReference>
<evidence type="ECO:0000313" key="3">
    <source>
        <dbReference type="Proteomes" id="UP001201873"/>
    </source>
</evidence>
<keyword evidence="3" id="KW-1185">Reference proteome</keyword>
<dbReference type="InterPro" id="IPR039422">
    <property type="entry name" value="MarR/SlyA-like"/>
</dbReference>
<evidence type="ECO:0000259" key="1">
    <source>
        <dbReference type="PROSITE" id="PS50995"/>
    </source>
</evidence>
<name>A0ABT0JZW7_9ACTN</name>
<sequence length="145" mass="15920">MPDDPPRGAVQVRIFDSVVRMIAGAILHSHEVAEKVGLGPSDAQFLTLLQVHGPLTPGRLAELSGLTSGTVTGVVDRLERAGYARRDRSSDDRRRVVVSRVEEKVRHDMGPLYEGYGQALHELLGRYDDEQLAVIADFTARLAHP</sequence>
<dbReference type="Gene3D" id="1.10.10.10">
    <property type="entry name" value="Winged helix-like DNA-binding domain superfamily/Winged helix DNA-binding domain"/>
    <property type="match status" value="1"/>
</dbReference>
<feature type="domain" description="HTH marR-type" evidence="1">
    <location>
        <begin position="11"/>
        <end position="144"/>
    </location>
</feature>
<dbReference type="InterPro" id="IPR036390">
    <property type="entry name" value="WH_DNA-bd_sf"/>
</dbReference>
<dbReference type="Pfam" id="PF01047">
    <property type="entry name" value="MarR"/>
    <property type="match status" value="1"/>
</dbReference>
<dbReference type="EMBL" id="JALKFT010000013">
    <property type="protein sequence ID" value="MCK9877026.1"/>
    <property type="molecule type" value="Genomic_DNA"/>
</dbReference>
<dbReference type="Proteomes" id="UP001201873">
    <property type="component" value="Unassembled WGS sequence"/>
</dbReference>
<accession>A0ABT0JZW7</accession>
<dbReference type="SMART" id="SM00347">
    <property type="entry name" value="HTH_MARR"/>
    <property type="match status" value="1"/>
</dbReference>
<dbReference type="PANTHER" id="PTHR33164:SF106">
    <property type="entry name" value="TRANSCRIPTIONAL REGULATORY PROTEIN"/>
    <property type="match status" value="1"/>
</dbReference>
<gene>
    <name evidence="2" type="ORF">MXD59_14800</name>
</gene>
<dbReference type="PROSITE" id="PS50995">
    <property type="entry name" value="HTH_MARR_2"/>
    <property type="match status" value="1"/>
</dbReference>
<organism evidence="2 3">
    <name type="scientific">Frankia umida</name>
    <dbReference type="NCBI Taxonomy" id="573489"/>
    <lineage>
        <taxon>Bacteria</taxon>
        <taxon>Bacillati</taxon>
        <taxon>Actinomycetota</taxon>
        <taxon>Actinomycetes</taxon>
        <taxon>Frankiales</taxon>
        <taxon>Frankiaceae</taxon>
        <taxon>Frankia</taxon>
    </lineage>
</organism>
<dbReference type="InterPro" id="IPR000835">
    <property type="entry name" value="HTH_MarR-typ"/>
</dbReference>
<comment type="caution">
    <text evidence="2">The sequence shown here is derived from an EMBL/GenBank/DDBJ whole genome shotgun (WGS) entry which is preliminary data.</text>
</comment>
<proteinExistence type="predicted"/>
<dbReference type="RefSeq" id="WP_248812188.1">
    <property type="nucleotide sequence ID" value="NZ_JALKFT010000013.1"/>
</dbReference>
<dbReference type="InterPro" id="IPR036388">
    <property type="entry name" value="WH-like_DNA-bd_sf"/>
</dbReference>
<evidence type="ECO:0000313" key="2">
    <source>
        <dbReference type="EMBL" id="MCK9877026.1"/>
    </source>
</evidence>
<dbReference type="PRINTS" id="PR00598">
    <property type="entry name" value="HTHMARR"/>
</dbReference>
<protein>
    <submittedName>
        <fullName evidence="2">MarR family transcriptional regulator</fullName>
    </submittedName>
</protein>